<dbReference type="RefSeq" id="WP_086064455.1">
    <property type="nucleotide sequence ID" value="NZ_CP021108.1"/>
</dbReference>
<organism evidence="3 4">
    <name type="scientific">Bordetella genomosp. 8</name>
    <dbReference type="NCBI Taxonomy" id="1416806"/>
    <lineage>
        <taxon>Bacteria</taxon>
        <taxon>Pseudomonadati</taxon>
        <taxon>Pseudomonadota</taxon>
        <taxon>Betaproteobacteria</taxon>
        <taxon>Burkholderiales</taxon>
        <taxon>Alcaligenaceae</taxon>
        <taxon>Bordetella</taxon>
    </lineage>
</organism>
<name>A0A1W6YJV6_9BORD</name>
<evidence type="ECO:0000256" key="2">
    <source>
        <dbReference type="SAM" id="MobiDB-lite"/>
    </source>
</evidence>
<reference evidence="3 4" key="1">
    <citation type="submission" date="2017-05" db="EMBL/GenBank/DDBJ databases">
        <title>Complete and WGS of Bordetella genogroups.</title>
        <authorList>
            <person name="Spilker T."/>
            <person name="LiPuma J."/>
        </authorList>
    </citation>
    <scope>NUCLEOTIDE SEQUENCE [LARGE SCALE GENOMIC DNA]</scope>
    <source>
        <strain evidence="3 4">AU19157</strain>
    </source>
</reference>
<proteinExistence type="inferred from homology"/>
<evidence type="ECO:0000313" key="4">
    <source>
        <dbReference type="Proteomes" id="UP000194151"/>
    </source>
</evidence>
<dbReference type="AlphaFoldDB" id="A0A1W6YJV6"/>
<keyword evidence="4" id="KW-1185">Reference proteome</keyword>
<protein>
    <recommendedName>
        <fullName evidence="5">Antitoxin</fullName>
    </recommendedName>
</protein>
<comment type="similarity">
    <text evidence="1">Belongs to the phD/YefM antitoxin family.</text>
</comment>
<accession>A0A1W6YJV6</accession>
<dbReference type="Proteomes" id="UP000194151">
    <property type="component" value="Chromosome"/>
</dbReference>
<dbReference type="KEGG" id="bgv:CAL12_10680"/>
<evidence type="ECO:0008006" key="5">
    <source>
        <dbReference type="Google" id="ProtNLM"/>
    </source>
</evidence>
<dbReference type="EMBL" id="CP021108">
    <property type="protein sequence ID" value="ARP81259.1"/>
    <property type="molecule type" value="Genomic_DNA"/>
</dbReference>
<dbReference type="SUPFAM" id="SSF143120">
    <property type="entry name" value="YefM-like"/>
    <property type="match status" value="1"/>
</dbReference>
<evidence type="ECO:0000313" key="3">
    <source>
        <dbReference type="EMBL" id="ARP81259.1"/>
    </source>
</evidence>
<evidence type="ECO:0000256" key="1">
    <source>
        <dbReference type="ARBA" id="ARBA00009981"/>
    </source>
</evidence>
<feature type="region of interest" description="Disordered" evidence="2">
    <location>
        <begin position="94"/>
        <end position="119"/>
    </location>
</feature>
<sequence length="119" mass="12768">MAAHSRAAQTLDTLPVTPASAVKKDGWRGMMRTLASTGKLVVTNHNHPEAVILSTAEYTKLVEAAAAFEQTAPDPLADLRRKFDERLAALDEPDAGDRLRALMTGPPKLKGKVKAGSTY</sequence>
<dbReference type="InterPro" id="IPR036165">
    <property type="entry name" value="YefM-like_sf"/>
</dbReference>
<gene>
    <name evidence="3" type="ORF">CAL12_10680</name>
</gene>
<dbReference type="OrthoDB" id="8909832at2"/>
<dbReference type="STRING" id="1416806.CAL12_10680"/>